<evidence type="ECO:0000259" key="4">
    <source>
        <dbReference type="Pfam" id="PF13407"/>
    </source>
</evidence>
<reference evidence="6" key="1">
    <citation type="submission" date="2019-09" db="EMBL/GenBank/DDBJ databases">
        <title>Mumia zhuanghuii sp. nov. isolated from the intestinal contents of plateau pika (Ochotona curzoniae) in the Qinghai-Tibet plateau of China.</title>
        <authorList>
            <person name="Tian Z."/>
        </authorList>
    </citation>
    <scope>NUCLEOTIDE SEQUENCE [LARGE SCALE GENOMIC DNA]</scope>
    <source>
        <strain evidence="6">L-033</strain>
    </source>
</reference>
<sequence length="362" mass="37671">MTMKFPNIRRTATAVTAAAAAVLLLAGCAGGSDAGTTDGAEPEGLKIALSNGFVNGWRLTLIDKFETEAEKLKDEGIVSEYSVVNAPGENSATEQASQIRSLMLQNPDVLMVIPASSSALKPVIEEACTAGINVIILDAEMETSCGTVVRNEYGQWGADSLEPALEAIGGAGNIVINRGVIGSQPEEAFHNRQLEILADYPDVNVVAEVNGFCDSATAQKELVGILGSLPEVAAVPGCIGGMGVVQAFESAGREAPVVVFDTDGKSLSFWKESGISNGSFAALTDPGQVVAALYVALAKERGDEVPADVVLPLVKISQDELDYWVAELNADEYASIAWDDASIEAALKALADGEKVQAPAVS</sequence>
<feature type="domain" description="Periplasmic binding protein" evidence="4">
    <location>
        <begin position="53"/>
        <end position="298"/>
    </location>
</feature>
<proteinExistence type="predicted"/>
<organism evidence="5 6">
    <name type="scientific">Microbacterium caowuchunii</name>
    <dbReference type="NCBI Taxonomy" id="2614638"/>
    <lineage>
        <taxon>Bacteria</taxon>
        <taxon>Bacillati</taxon>
        <taxon>Actinomycetota</taxon>
        <taxon>Actinomycetes</taxon>
        <taxon>Micrococcales</taxon>
        <taxon>Microbacteriaceae</taxon>
        <taxon>Microbacterium</taxon>
    </lineage>
</organism>
<dbReference type="AlphaFoldDB" id="A0A5N0TCC3"/>
<dbReference type="InterPro" id="IPR050555">
    <property type="entry name" value="Bact_Solute-Bind_Prot2"/>
</dbReference>
<accession>A0A5N0TCC3</accession>
<comment type="subcellular location">
    <subcellularLocation>
        <location evidence="1">Cell envelope</location>
    </subcellularLocation>
</comment>
<dbReference type="Pfam" id="PF13407">
    <property type="entry name" value="Peripla_BP_4"/>
    <property type="match status" value="1"/>
</dbReference>
<name>A0A5N0TCC3_9MICO</name>
<dbReference type="Proteomes" id="UP000326838">
    <property type="component" value="Unassembled WGS sequence"/>
</dbReference>
<keyword evidence="2 3" id="KW-0732">Signal</keyword>
<evidence type="ECO:0000256" key="1">
    <source>
        <dbReference type="ARBA" id="ARBA00004196"/>
    </source>
</evidence>
<dbReference type="Gene3D" id="3.40.50.2300">
    <property type="match status" value="2"/>
</dbReference>
<dbReference type="InterPro" id="IPR028082">
    <property type="entry name" value="Peripla_BP_I"/>
</dbReference>
<feature type="signal peptide" evidence="3">
    <location>
        <begin position="1"/>
        <end position="34"/>
    </location>
</feature>
<dbReference type="SUPFAM" id="SSF53822">
    <property type="entry name" value="Periplasmic binding protein-like I"/>
    <property type="match status" value="1"/>
</dbReference>
<evidence type="ECO:0000256" key="2">
    <source>
        <dbReference type="ARBA" id="ARBA00022729"/>
    </source>
</evidence>
<feature type="chain" id="PRO_5024429578" evidence="3">
    <location>
        <begin position="35"/>
        <end position="362"/>
    </location>
</feature>
<dbReference type="GO" id="GO:0030246">
    <property type="term" value="F:carbohydrate binding"/>
    <property type="evidence" value="ECO:0007669"/>
    <property type="project" value="TreeGrafter"/>
</dbReference>
<dbReference type="GO" id="GO:0030288">
    <property type="term" value="C:outer membrane-bounded periplasmic space"/>
    <property type="evidence" value="ECO:0007669"/>
    <property type="project" value="TreeGrafter"/>
</dbReference>
<dbReference type="EMBL" id="VYUY01000016">
    <property type="protein sequence ID" value="KAA9131727.1"/>
    <property type="molecule type" value="Genomic_DNA"/>
</dbReference>
<dbReference type="InterPro" id="IPR025997">
    <property type="entry name" value="SBP_2_dom"/>
</dbReference>
<evidence type="ECO:0000313" key="6">
    <source>
        <dbReference type="Proteomes" id="UP000326838"/>
    </source>
</evidence>
<protein>
    <submittedName>
        <fullName evidence="5">Substrate-binding domain-containing protein</fullName>
    </submittedName>
</protein>
<dbReference type="PANTHER" id="PTHR30036">
    <property type="entry name" value="D-XYLOSE-BINDING PERIPLASMIC PROTEIN"/>
    <property type="match status" value="1"/>
</dbReference>
<comment type="caution">
    <text evidence="5">The sequence shown here is derived from an EMBL/GenBank/DDBJ whole genome shotgun (WGS) entry which is preliminary data.</text>
</comment>
<evidence type="ECO:0000313" key="5">
    <source>
        <dbReference type="EMBL" id="KAA9131727.1"/>
    </source>
</evidence>
<dbReference type="PROSITE" id="PS51257">
    <property type="entry name" value="PROKAR_LIPOPROTEIN"/>
    <property type="match status" value="1"/>
</dbReference>
<dbReference type="PANTHER" id="PTHR30036:SF1">
    <property type="entry name" value="D-XYLOSE-BINDING PERIPLASMIC PROTEIN"/>
    <property type="match status" value="1"/>
</dbReference>
<keyword evidence="6" id="KW-1185">Reference proteome</keyword>
<evidence type="ECO:0000256" key="3">
    <source>
        <dbReference type="SAM" id="SignalP"/>
    </source>
</evidence>
<gene>
    <name evidence="5" type="ORF">F6B40_12065</name>
</gene>